<gene>
    <name evidence="1" type="ORF">OSTQU699_LOCUS6491</name>
</gene>
<dbReference type="AlphaFoldDB" id="A0A8S1J4L2"/>
<dbReference type="OrthoDB" id="10451684at2759"/>
<evidence type="ECO:0000313" key="2">
    <source>
        <dbReference type="Proteomes" id="UP000708148"/>
    </source>
</evidence>
<organism evidence="1 2">
    <name type="scientific">Ostreobium quekettii</name>
    <dbReference type="NCBI Taxonomy" id="121088"/>
    <lineage>
        <taxon>Eukaryota</taxon>
        <taxon>Viridiplantae</taxon>
        <taxon>Chlorophyta</taxon>
        <taxon>core chlorophytes</taxon>
        <taxon>Ulvophyceae</taxon>
        <taxon>TCBD clade</taxon>
        <taxon>Bryopsidales</taxon>
        <taxon>Ostreobineae</taxon>
        <taxon>Ostreobiaceae</taxon>
        <taxon>Ostreobium</taxon>
    </lineage>
</organism>
<sequence>MLSVVVEEVLPRPDAGLLKRMLRMTDVPVGVLEGGREPILHLRASSECHLSVGLAQVQGAEGGVRVVGPVGIGVRPSDGDWAELDVNCERVGGAEHIATAFWNLSSHGSTLLTRAAPAPESRTSLLPVEFRMVFLVYRGGGPEAQEVEVKKTVLACLRTAVATLDVEPRYQHSDTVLNFVLSDMELVSVPSLVWFLKASA</sequence>
<proteinExistence type="predicted"/>
<name>A0A8S1J4L2_9CHLO</name>
<dbReference type="EMBL" id="CAJHUC010001440">
    <property type="protein sequence ID" value="CAD7701132.1"/>
    <property type="molecule type" value="Genomic_DNA"/>
</dbReference>
<dbReference type="Proteomes" id="UP000708148">
    <property type="component" value="Unassembled WGS sequence"/>
</dbReference>
<evidence type="ECO:0000313" key="1">
    <source>
        <dbReference type="EMBL" id="CAD7701132.1"/>
    </source>
</evidence>
<keyword evidence="2" id="KW-1185">Reference proteome</keyword>
<comment type="caution">
    <text evidence="1">The sequence shown here is derived from an EMBL/GenBank/DDBJ whole genome shotgun (WGS) entry which is preliminary data.</text>
</comment>
<reference evidence="1" key="1">
    <citation type="submission" date="2020-12" db="EMBL/GenBank/DDBJ databases">
        <authorList>
            <person name="Iha C."/>
        </authorList>
    </citation>
    <scope>NUCLEOTIDE SEQUENCE</scope>
</reference>
<accession>A0A8S1J4L2</accession>
<protein>
    <submittedName>
        <fullName evidence="1">Uncharacterized protein</fullName>
    </submittedName>
</protein>